<name>A0A7M7GE97_STRPU</name>
<dbReference type="OMA" id="HERETFK"/>
<dbReference type="GO" id="GO:0005794">
    <property type="term" value="C:Golgi apparatus"/>
    <property type="evidence" value="ECO:0007669"/>
    <property type="project" value="UniProtKB-SubCell"/>
</dbReference>
<feature type="compositionally biased region" description="Polar residues" evidence="9">
    <location>
        <begin position="196"/>
        <end position="220"/>
    </location>
</feature>
<evidence type="ECO:0000256" key="2">
    <source>
        <dbReference type="ARBA" id="ARBA00004555"/>
    </source>
</evidence>
<dbReference type="InterPro" id="IPR007033">
    <property type="entry name" value="GORAB"/>
</dbReference>
<dbReference type="InParanoid" id="A0A7M7GE97"/>
<dbReference type="EnsemblMetazoa" id="XM_003723240">
    <property type="protein sequence ID" value="XP_003723288"/>
    <property type="gene ID" value="LOC100887942"/>
</dbReference>
<feature type="coiled-coil region" evidence="8">
    <location>
        <begin position="99"/>
        <end position="126"/>
    </location>
</feature>
<evidence type="ECO:0000313" key="10">
    <source>
        <dbReference type="EnsemblMetazoa" id="XP_003723288"/>
    </source>
</evidence>
<proteinExistence type="inferred from homology"/>
<dbReference type="GO" id="GO:1905515">
    <property type="term" value="P:non-motile cilium assembly"/>
    <property type="evidence" value="ECO:0000318"/>
    <property type="project" value="GO_Central"/>
</dbReference>
<feature type="region of interest" description="Disordered" evidence="9">
    <location>
        <begin position="177"/>
        <end position="331"/>
    </location>
</feature>
<comment type="subcellular location">
    <subcellularLocation>
        <location evidence="1">Cytoplasm</location>
    </subcellularLocation>
    <subcellularLocation>
        <location evidence="2">Golgi apparatus</location>
    </subcellularLocation>
</comment>
<dbReference type="KEGG" id="spu:100887942"/>
<evidence type="ECO:0000256" key="8">
    <source>
        <dbReference type="SAM" id="Coils"/>
    </source>
</evidence>
<feature type="compositionally biased region" description="Low complexity" evidence="9">
    <location>
        <begin position="300"/>
        <end position="316"/>
    </location>
</feature>
<keyword evidence="6" id="KW-0333">Golgi apparatus</keyword>
<evidence type="ECO:0000256" key="7">
    <source>
        <dbReference type="ARBA" id="ARBA00023054"/>
    </source>
</evidence>
<dbReference type="PANTHER" id="PTHR21470">
    <property type="entry name" value="RAB6-INTERACTING PROTEIN GORAB"/>
    <property type="match status" value="1"/>
</dbReference>
<evidence type="ECO:0000313" key="11">
    <source>
        <dbReference type="Proteomes" id="UP000007110"/>
    </source>
</evidence>
<reference evidence="10" key="2">
    <citation type="submission" date="2021-01" db="UniProtKB">
        <authorList>
            <consortium name="EnsemblMetazoa"/>
        </authorList>
    </citation>
    <scope>IDENTIFICATION</scope>
</reference>
<keyword evidence="11" id="KW-1185">Reference proteome</keyword>
<keyword evidence="5" id="KW-0963">Cytoplasm</keyword>
<accession>A0A7M7GE97</accession>
<evidence type="ECO:0000256" key="1">
    <source>
        <dbReference type="ARBA" id="ARBA00004496"/>
    </source>
</evidence>
<organism evidence="10 11">
    <name type="scientific">Strongylocentrotus purpuratus</name>
    <name type="common">Purple sea urchin</name>
    <dbReference type="NCBI Taxonomy" id="7668"/>
    <lineage>
        <taxon>Eukaryota</taxon>
        <taxon>Metazoa</taxon>
        <taxon>Echinodermata</taxon>
        <taxon>Eleutherozoa</taxon>
        <taxon>Echinozoa</taxon>
        <taxon>Echinoidea</taxon>
        <taxon>Euechinoidea</taxon>
        <taxon>Echinacea</taxon>
        <taxon>Camarodonta</taxon>
        <taxon>Echinidea</taxon>
        <taxon>Strongylocentrotidae</taxon>
        <taxon>Strongylocentrotus</taxon>
    </lineage>
</organism>
<dbReference type="AlphaFoldDB" id="A0A7M7GE97"/>
<dbReference type="Pfam" id="PF04949">
    <property type="entry name" value="Transcrip_act"/>
    <property type="match status" value="1"/>
</dbReference>
<dbReference type="GeneID" id="100887942"/>
<feature type="compositionally biased region" description="Polar residues" evidence="9">
    <location>
        <begin position="237"/>
        <end position="255"/>
    </location>
</feature>
<evidence type="ECO:0000256" key="4">
    <source>
        <dbReference type="ARBA" id="ARBA00014130"/>
    </source>
</evidence>
<evidence type="ECO:0000256" key="9">
    <source>
        <dbReference type="SAM" id="MobiDB-lite"/>
    </source>
</evidence>
<dbReference type="FunCoup" id="A0A7M7GE97">
    <property type="interactions" value="457"/>
</dbReference>
<comment type="similarity">
    <text evidence="3">Belongs to the GORAB family.</text>
</comment>
<protein>
    <recommendedName>
        <fullName evidence="4">RAB6-interacting golgin</fullName>
    </recommendedName>
</protein>
<feature type="compositionally biased region" description="Basic and acidic residues" evidence="9">
    <location>
        <begin position="256"/>
        <end position="276"/>
    </location>
</feature>
<dbReference type="RefSeq" id="XP_003723288.2">
    <property type="nucleotide sequence ID" value="XM_003723240.3"/>
</dbReference>
<dbReference type="OrthoDB" id="9909311at2759"/>
<sequence>MDPKRVVKDIEKESQEAVKEEEVEKFKILDEEEGHERETFKLGEFQKKQKQMEEDNVRKKKLLFRAIADRKKKTQAEAKRLLYIQKELAKIETLLTNDVSILRDRIEEVSRDFNDAQQRYQRAETEFVDAKIHLHKSSEMKELLTEHLCTIIHENELRKAKKLEELVSKLDVESLEEFEIPEETPPTSPVPITVPHQSEVTKNPSENNGMAQVSSNNPGNLPNEKEDSIVPPGASSDKLNSTAALAVSSPSNNAEQSERFPNDKADESDEKTDGKITDSTVSCDQGGKKDEKLVTENESDLSSNNPESSRSPSSSDQPEAEQHVELNANQT</sequence>
<dbReference type="PANTHER" id="PTHR21470:SF2">
    <property type="entry name" value="RAB6-INTERACTING GOLGIN"/>
    <property type="match status" value="1"/>
</dbReference>
<evidence type="ECO:0000256" key="6">
    <source>
        <dbReference type="ARBA" id="ARBA00023034"/>
    </source>
</evidence>
<dbReference type="Proteomes" id="UP000007110">
    <property type="component" value="Unassembled WGS sequence"/>
</dbReference>
<feature type="compositionally biased region" description="Basic and acidic residues" evidence="9">
    <location>
        <begin position="286"/>
        <end position="295"/>
    </location>
</feature>
<evidence type="ECO:0000256" key="5">
    <source>
        <dbReference type="ARBA" id="ARBA00022490"/>
    </source>
</evidence>
<evidence type="ECO:0000256" key="3">
    <source>
        <dbReference type="ARBA" id="ARBA00005599"/>
    </source>
</evidence>
<reference evidence="11" key="1">
    <citation type="submission" date="2015-02" db="EMBL/GenBank/DDBJ databases">
        <title>Genome sequencing for Strongylocentrotus purpuratus.</title>
        <authorList>
            <person name="Murali S."/>
            <person name="Liu Y."/>
            <person name="Vee V."/>
            <person name="English A."/>
            <person name="Wang M."/>
            <person name="Skinner E."/>
            <person name="Han Y."/>
            <person name="Muzny D.M."/>
            <person name="Worley K.C."/>
            <person name="Gibbs R.A."/>
        </authorList>
    </citation>
    <scope>NUCLEOTIDE SEQUENCE</scope>
</reference>
<keyword evidence="7 8" id="KW-0175">Coiled coil</keyword>